<dbReference type="InterPro" id="IPR016098">
    <property type="entry name" value="CAP/MinC_C"/>
</dbReference>
<name>A0A395INV3_9HELO</name>
<dbReference type="PANTHER" id="PTHR21382">
    <property type="entry name" value="NADH-UBIQUINONE OXIDOREDUCTASE SUBUNIT"/>
    <property type="match status" value="1"/>
</dbReference>
<accession>A0A395INV3</accession>
<dbReference type="InterPro" id="IPR038397">
    <property type="entry name" value="TBCC_N_sf"/>
</dbReference>
<proteinExistence type="predicted"/>
<dbReference type="EMBL" id="QKRW01000027">
    <property type="protein sequence ID" value="RAL61967.1"/>
    <property type="molecule type" value="Genomic_DNA"/>
</dbReference>
<evidence type="ECO:0000313" key="9">
    <source>
        <dbReference type="Proteomes" id="UP000249056"/>
    </source>
</evidence>
<comment type="subcellular location">
    <subcellularLocation>
        <location evidence="1">Mitochondrion inner membrane</location>
        <topology evidence="1">Multi-pass membrane protein</topology>
    </subcellularLocation>
</comment>
<dbReference type="InterPro" id="IPR039205">
    <property type="entry name" value="NDUFA11"/>
</dbReference>
<keyword evidence="3" id="KW-0999">Mitochondrion inner membrane</keyword>
<evidence type="ECO:0000256" key="5">
    <source>
        <dbReference type="ARBA" id="ARBA00023128"/>
    </source>
</evidence>
<organism evidence="8 9">
    <name type="scientific">Monilinia fructigena</name>
    <dbReference type="NCBI Taxonomy" id="38457"/>
    <lineage>
        <taxon>Eukaryota</taxon>
        <taxon>Fungi</taxon>
        <taxon>Dikarya</taxon>
        <taxon>Ascomycota</taxon>
        <taxon>Pezizomycotina</taxon>
        <taxon>Leotiomycetes</taxon>
        <taxon>Helotiales</taxon>
        <taxon>Sclerotiniaceae</taxon>
        <taxon>Monilinia</taxon>
    </lineage>
</organism>
<comment type="caution">
    <text evidence="8">The sequence shown here is derived from an EMBL/GenBank/DDBJ whole genome shotgun (WGS) entry which is preliminary data.</text>
</comment>
<dbReference type="GO" id="GO:0006120">
    <property type="term" value="P:mitochondrial electron transport, NADH to ubiquinone"/>
    <property type="evidence" value="ECO:0007669"/>
    <property type="project" value="InterPro"/>
</dbReference>
<evidence type="ECO:0000256" key="7">
    <source>
        <dbReference type="SAM" id="MobiDB-lite"/>
    </source>
</evidence>
<evidence type="ECO:0000313" key="8">
    <source>
        <dbReference type="EMBL" id="RAL61967.1"/>
    </source>
</evidence>
<sequence length="389" mass="42873">MGVFTRTGGTAFMFTAMGGTYEFTKYASANLREKDDTYNSAIGGFLAGSVLGLRFGTTPAVLGFGALTAVVLSAFNYTGGTLGGYKRGPNEDEFERKEHLRRNRRIPVEQTLAELGEGRGIYGPGYDERRRERIKERYGIDDVKERFYRHFQEEVTDLQERIGQLTNLSLAGGERQDATDHCLASITRLSNEVADANDYLPAYDQRTYSQASIYLSVVSIADAAQLAQKSLGATNLKPSLLSSTESSMATTPANLMTPPGEDSARDTVGTYLPSQRTTIPKWPMPQVQFESLVFSEACTINITGHNGLHIILPCSASRATSSGAITELNRCIVDIILRDGSVENQWDQVDDFKWLKVEHSPNWSILPEEERLKEEIWTDVVPGGSGGWA</sequence>
<keyword evidence="5" id="KW-0496">Mitochondrion</keyword>
<keyword evidence="2" id="KW-0812">Transmembrane</keyword>
<dbReference type="Gene3D" id="1.20.58.1250">
    <property type="entry name" value="Tubulin Binding Cofactor C, N-terminal domain"/>
    <property type="match status" value="1"/>
</dbReference>
<evidence type="ECO:0000256" key="4">
    <source>
        <dbReference type="ARBA" id="ARBA00022989"/>
    </source>
</evidence>
<evidence type="ECO:0000256" key="2">
    <source>
        <dbReference type="ARBA" id="ARBA00022692"/>
    </source>
</evidence>
<dbReference type="GO" id="GO:0045271">
    <property type="term" value="C:respiratory chain complex I"/>
    <property type="evidence" value="ECO:0007669"/>
    <property type="project" value="InterPro"/>
</dbReference>
<keyword evidence="4" id="KW-1133">Transmembrane helix</keyword>
<feature type="region of interest" description="Disordered" evidence="7">
    <location>
        <begin position="243"/>
        <end position="265"/>
    </location>
</feature>
<keyword evidence="9" id="KW-1185">Reference proteome</keyword>
<dbReference type="GO" id="GO:0005743">
    <property type="term" value="C:mitochondrial inner membrane"/>
    <property type="evidence" value="ECO:0007669"/>
    <property type="project" value="UniProtKB-SubCell"/>
</dbReference>
<evidence type="ECO:0000256" key="6">
    <source>
        <dbReference type="ARBA" id="ARBA00023136"/>
    </source>
</evidence>
<reference evidence="8 9" key="1">
    <citation type="submission" date="2018-06" db="EMBL/GenBank/DDBJ databases">
        <title>Genome Sequence of the Brown Rot Fungal Pathogen Monilinia fructigena.</title>
        <authorList>
            <person name="Landi L."/>
            <person name="De Miccolis Angelini R.M."/>
            <person name="Pollastro S."/>
            <person name="Abate D."/>
            <person name="Faretra F."/>
            <person name="Romanazzi G."/>
        </authorList>
    </citation>
    <scope>NUCLEOTIDE SEQUENCE [LARGE SCALE GENOMIC DNA]</scope>
    <source>
        <strain evidence="8 9">Mfrg269</strain>
    </source>
</reference>
<dbReference type="OrthoDB" id="194775at2759"/>
<dbReference type="Proteomes" id="UP000249056">
    <property type="component" value="Unassembled WGS sequence"/>
</dbReference>
<gene>
    <name evidence="8" type="ORF">DID88_002456</name>
</gene>
<keyword evidence="6" id="KW-0472">Membrane</keyword>
<feature type="compositionally biased region" description="Polar residues" evidence="7">
    <location>
        <begin position="243"/>
        <end position="254"/>
    </location>
</feature>
<protein>
    <submittedName>
        <fullName evidence="8">Uncharacterized protein</fullName>
    </submittedName>
</protein>
<dbReference type="Gene3D" id="2.160.20.70">
    <property type="match status" value="1"/>
</dbReference>
<evidence type="ECO:0000256" key="3">
    <source>
        <dbReference type="ARBA" id="ARBA00022792"/>
    </source>
</evidence>
<dbReference type="PANTHER" id="PTHR21382:SF1">
    <property type="entry name" value="NADH DEHYDROGENASE [UBIQUINONE] 1 ALPHA SUBCOMPLEX SUBUNIT 11"/>
    <property type="match status" value="1"/>
</dbReference>
<dbReference type="AlphaFoldDB" id="A0A395INV3"/>
<evidence type="ECO:0000256" key="1">
    <source>
        <dbReference type="ARBA" id="ARBA00004448"/>
    </source>
</evidence>